<organism evidence="1">
    <name type="scientific">Tupanvirus deep ocean</name>
    <dbReference type="NCBI Taxonomy" id="2126984"/>
    <lineage>
        <taxon>Viruses</taxon>
        <taxon>Varidnaviria</taxon>
        <taxon>Bamfordvirae</taxon>
        <taxon>Nucleocytoviricota</taxon>
        <taxon>Megaviricetes</taxon>
        <taxon>Imitervirales</taxon>
        <taxon>Mimiviridae</taxon>
        <taxon>Megamimivirinae</taxon>
        <taxon>Tupanvirus</taxon>
        <taxon>Tupanvirus altamarinense</taxon>
    </lineage>
</organism>
<dbReference type="RefSeq" id="YP_010780268.1">
    <property type="nucleotide sequence ID" value="NC_075038.1"/>
</dbReference>
<accession>A0A6N1NFK8</accession>
<reference evidence="1" key="1">
    <citation type="submission" date="2017-06" db="EMBL/GenBank/DDBJ databases">
        <authorList>
            <person name="Assis F.L."/>
            <person name="Abrahao J.S."/>
            <person name="Silva L."/>
            <person name="Khalil J.B."/>
            <person name="Rodrigues R."/>
            <person name="Silva L.S."/>
            <person name="Boratto P."/>
            <person name="Andrade M."/>
            <person name="Kroon E.G."/>
            <person name="Ribeiro B."/>
            <person name="Bergier I."/>
            <person name="Seligmann H."/>
            <person name="Ghigo E."/>
            <person name="Colson P."/>
            <person name="Levasseur A."/>
            <person name="Raoult D."/>
            <person name="Scola B.L."/>
        </authorList>
    </citation>
    <scope>NUCLEOTIDE SEQUENCE</scope>
    <source>
        <strain evidence="1">Deep ocean</strain>
    </source>
</reference>
<dbReference type="EMBL" id="MF405918">
    <property type="protein sequence ID" value="QKU33660.1"/>
    <property type="molecule type" value="Genomic_DNA"/>
</dbReference>
<proteinExistence type="predicted"/>
<evidence type="ECO:0000313" key="1">
    <source>
        <dbReference type="EMBL" id="QKU33660.1"/>
    </source>
</evidence>
<name>A0A6N1NFK8_9VIRU</name>
<dbReference type="GeneID" id="80516959"/>
<reference evidence="1" key="2">
    <citation type="journal article" date="2018" name="Nat. Commun.">
        <title>Tailed giant Tupanvirus possesses the most complete translational apparatus of the known virosphere.</title>
        <authorList>
            <person name="Abrahao J."/>
            <person name="Silva L."/>
            <person name="Silva L.S."/>
            <person name="Khalil J.Y.B."/>
            <person name="Rodrigues R."/>
            <person name="Arantes T."/>
            <person name="Assis F."/>
            <person name="Boratto P."/>
            <person name="Andrade M."/>
            <person name="Kroon E.G."/>
            <person name="Ribeiro B."/>
            <person name="Bergier I."/>
            <person name="Seligmann H."/>
            <person name="Ghigo E."/>
            <person name="Colson P."/>
            <person name="Levasseur A."/>
            <person name="Kroemer G."/>
            <person name="Raoult D."/>
            <person name="La Scola B."/>
        </authorList>
    </citation>
    <scope>NUCLEOTIDE SEQUENCE [LARGE SCALE GENOMIC DNA]</scope>
    <source>
        <strain evidence="1">Deep ocean</strain>
    </source>
</reference>
<protein>
    <submittedName>
        <fullName evidence="1">Putative ORFan</fullName>
    </submittedName>
</protein>
<sequence>MVNIDIFFTASVISKCKLDHKYPLIKKYNQEVVNFLHHKFRRYSDYQRIGRRLIDRCSKYCRKMLGMDYSSNPPTQLNFEQFMEKYLLKEARMFIVYFKKNLTDFACTKFLQEFIGEPVVDILNIFDRMNMKNDINHHIRNNDEVFQNVIKICNMHLLMYLSKLFYTIDIAMKSDSLSLLTTIYENSRYSTRYGSYRQITNLMVDSLKNETDISPIINDPDNEIIKNIMSSTDNSNQYISALNQIFDCKKKLYDLFLNKASDDMQEIFKKYPDIDALIGYHFVTKRVAKKDFVINRLLKIDDFFIIYFLGDNVNFNLVDNDIEQIKNLKMPTNKFTNSKIVIEI</sequence>
<dbReference type="KEGG" id="vg:80516959"/>